<dbReference type="GO" id="GO:0005634">
    <property type="term" value="C:nucleus"/>
    <property type="evidence" value="ECO:0007669"/>
    <property type="project" value="TreeGrafter"/>
</dbReference>
<dbReference type="CDD" id="cd24086">
    <property type="entry name" value="ASKHA_NBD_PanK-II_euk"/>
    <property type="match status" value="1"/>
</dbReference>
<evidence type="ECO:0000256" key="1">
    <source>
        <dbReference type="ARBA" id="ARBA00022741"/>
    </source>
</evidence>
<organism evidence="5 6">
    <name type="scientific">Prymnesium parvum</name>
    <name type="common">Toxic golden alga</name>
    <dbReference type="NCBI Taxonomy" id="97485"/>
    <lineage>
        <taxon>Eukaryota</taxon>
        <taxon>Haptista</taxon>
        <taxon>Haptophyta</taxon>
        <taxon>Prymnesiophyceae</taxon>
        <taxon>Prymnesiales</taxon>
        <taxon>Prymnesiaceae</taxon>
        <taxon>Prymnesium</taxon>
    </lineage>
</organism>
<accession>A0AB34IZV2</accession>
<comment type="caution">
    <text evidence="5">The sequence shown here is derived from an EMBL/GenBank/DDBJ whole genome shotgun (WGS) entry which is preliminary data.</text>
</comment>
<dbReference type="GO" id="GO:0005524">
    <property type="term" value="F:ATP binding"/>
    <property type="evidence" value="ECO:0007669"/>
    <property type="project" value="UniProtKB-KW"/>
</dbReference>
<keyword evidence="1" id="KW-0547">Nucleotide-binding</keyword>
<keyword evidence="3" id="KW-0173">Coenzyme A biosynthesis</keyword>
<evidence type="ECO:0000256" key="4">
    <source>
        <dbReference type="SAM" id="MobiDB-lite"/>
    </source>
</evidence>
<evidence type="ECO:0008006" key="7">
    <source>
        <dbReference type="Google" id="ProtNLM"/>
    </source>
</evidence>
<dbReference type="PANTHER" id="PTHR12280:SF20">
    <property type="entry name" value="4'-PHOSPHOPANTETHEINE PHOSPHATASE"/>
    <property type="match status" value="1"/>
</dbReference>
<dbReference type="Gene3D" id="3.30.420.40">
    <property type="match status" value="1"/>
</dbReference>
<dbReference type="GO" id="GO:0004594">
    <property type="term" value="F:pantothenate kinase activity"/>
    <property type="evidence" value="ECO:0007669"/>
    <property type="project" value="TreeGrafter"/>
</dbReference>
<dbReference type="InterPro" id="IPR043129">
    <property type="entry name" value="ATPase_NBD"/>
</dbReference>
<keyword evidence="2" id="KW-0067">ATP-binding</keyword>
<dbReference type="AlphaFoldDB" id="A0AB34IZV2"/>
<dbReference type="InterPro" id="IPR004567">
    <property type="entry name" value="Type_II_PanK"/>
</dbReference>
<reference evidence="5 6" key="1">
    <citation type="journal article" date="2024" name="Science">
        <title>Giant polyketide synthase enzymes in the biosynthesis of giant marine polyether toxins.</title>
        <authorList>
            <person name="Fallon T.R."/>
            <person name="Shende V.V."/>
            <person name="Wierzbicki I.H."/>
            <person name="Pendleton A.L."/>
            <person name="Watervoot N.F."/>
            <person name="Auber R.P."/>
            <person name="Gonzalez D.J."/>
            <person name="Wisecaver J.H."/>
            <person name="Moore B.S."/>
        </authorList>
    </citation>
    <scope>NUCLEOTIDE SEQUENCE [LARGE SCALE GENOMIC DNA]</scope>
    <source>
        <strain evidence="5 6">12B1</strain>
    </source>
</reference>
<protein>
    <recommendedName>
        <fullName evidence="7">Pantothenate kinase</fullName>
    </recommendedName>
</protein>
<evidence type="ECO:0000313" key="6">
    <source>
        <dbReference type="Proteomes" id="UP001515480"/>
    </source>
</evidence>
<gene>
    <name evidence="5" type="ORF">AB1Y20_004648</name>
</gene>
<sequence>MPPPSDRTRLLLAGVGVIAAYESLRRLLLPSLATCCRGCASLLGRLRLADLSRPRRRSRARALKLLRHVTAIHGTLGMDFGGTLAKCVLAEQLATPIPAEFGESNNGSPVGATHASLALTIRRVRLPSSSDLSSASSASASSDDEAHEGGTLSMQFISGPTAALEEVLESQGQHRLRRSPGLKQQPRQVCATGGGAHKLRARVLEEFNVELVPVHEMESVIEGLLALHALQPHESLFTVSETGTPTPVAWPEEMFPLLLINIGSGVSVLQVDGLLTTESGDVAPKFRRVGGTPCGGATFLGLAKLLTRRPEIGFHAALELASRGEAWKVDKLVRDIYGEEGSSHLGLSPNHTAAHFGKLVSFPRTAHPMPNSSFKAAAREPWRHETDLGKGLQADWPSDEDMVASLLDMVSQASAVLAKAYAGGLGKEGGGRRIFFSGGFVSANPRARAALARNLRALGDEALFLRHSDFLGALGALTRSWPGGPRAFRREWRCSD</sequence>
<evidence type="ECO:0000313" key="5">
    <source>
        <dbReference type="EMBL" id="KAL1508549.1"/>
    </source>
</evidence>
<dbReference type="SUPFAM" id="SSF53067">
    <property type="entry name" value="Actin-like ATPase domain"/>
    <property type="match status" value="2"/>
</dbReference>
<dbReference type="PANTHER" id="PTHR12280">
    <property type="entry name" value="PANTOTHENATE KINASE"/>
    <property type="match status" value="1"/>
</dbReference>
<proteinExistence type="predicted"/>
<dbReference type="EMBL" id="JBGBPQ010000016">
    <property type="protein sequence ID" value="KAL1508549.1"/>
    <property type="molecule type" value="Genomic_DNA"/>
</dbReference>
<dbReference type="Gene3D" id="3.30.420.510">
    <property type="match status" value="1"/>
</dbReference>
<evidence type="ECO:0000256" key="2">
    <source>
        <dbReference type="ARBA" id="ARBA00022840"/>
    </source>
</evidence>
<dbReference type="Pfam" id="PF03630">
    <property type="entry name" value="Fumble"/>
    <property type="match status" value="1"/>
</dbReference>
<dbReference type="Proteomes" id="UP001515480">
    <property type="component" value="Unassembled WGS sequence"/>
</dbReference>
<feature type="region of interest" description="Disordered" evidence="4">
    <location>
        <begin position="169"/>
        <end position="189"/>
    </location>
</feature>
<keyword evidence="6" id="KW-1185">Reference proteome</keyword>
<name>A0AB34IZV2_PRYPA</name>
<evidence type="ECO:0000256" key="3">
    <source>
        <dbReference type="ARBA" id="ARBA00022993"/>
    </source>
</evidence>
<dbReference type="GO" id="GO:0015937">
    <property type="term" value="P:coenzyme A biosynthetic process"/>
    <property type="evidence" value="ECO:0007669"/>
    <property type="project" value="UniProtKB-KW"/>
</dbReference>
<dbReference type="GO" id="GO:0005829">
    <property type="term" value="C:cytosol"/>
    <property type="evidence" value="ECO:0007669"/>
    <property type="project" value="TreeGrafter"/>
</dbReference>